<dbReference type="PRINTS" id="PR00133">
    <property type="entry name" value="GLHYDRLASE3"/>
</dbReference>
<name>A0ABN3XUE5_9ACTN</name>
<keyword evidence="2 5" id="KW-0378">Hydrolase</keyword>
<dbReference type="GO" id="GO:0016787">
    <property type="term" value="F:hydrolase activity"/>
    <property type="evidence" value="ECO:0007669"/>
    <property type="project" value="UniProtKB-KW"/>
</dbReference>
<dbReference type="Pfam" id="PF01915">
    <property type="entry name" value="Glyco_hydro_3_C"/>
    <property type="match status" value="1"/>
</dbReference>
<feature type="domain" description="Fibronectin type III-like" evidence="4">
    <location>
        <begin position="805"/>
        <end position="875"/>
    </location>
</feature>
<dbReference type="Gene3D" id="3.20.20.300">
    <property type="entry name" value="Glycoside hydrolase, family 3, N-terminal domain"/>
    <property type="match status" value="1"/>
</dbReference>
<evidence type="ECO:0000313" key="6">
    <source>
        <dbReference type="Proteomes" id="UP001499930"/>
    </source>
</evidence>
<dbReference type="SUPFAM" id="SSF52279">
    <property type="entry name" value="Beta-D-glucan exohydrolase, C-terminal domain"/>
    <property type="match status" value="1"/>
</dbReference>
<sequence>MFRRALSDSEGDHVSIDGLDRLVEKLDLERKVRLLTGASVWSTHAEPDIGLRAMALSDGPVGVRGDGWDERNTSLTLPSATALAATWDEELVGLLGGLLASEARRKGVHVLLAPALNLHRSPLGGRHFECYSEDPLLTGRIGAAYIRGVQAGGVAATAKHYVANDSETERLTLDARVGEQTLRELYLAPFEAAVQAGVWVVMSAYNGVNGTTMSESPLLADPLKGTWGFDGVVVSDWGGVRSTVGTARAAQDLAMPGPRGAWGEALVAAVRAGEVPEAAIDDKVRRLLLLAARVGALDPGLPGPAGPSPSAIPAALPDPSVPAFPAVLPDAATFPVPSVFAEQDVVPEQGTLPDAFRDTDALVDPAVLPGASGVQARDHGHARTLLRRAVAASAVLLRNEGPLLPLDPARLRRVAVLGPNAAAARIQGGGSGGVYPPSVVSPLEGVREALSGTAEVLHAPGPSLGDRPTPLGTGNARDPRTGEPGVLVRLLDAAGAELHAEHRLTGRILEPARIDAAVTVEIRALLTPDADGVWDLAVAGWGHVLLEADGRVLVDEEVERDTDDPATVHLSPPYRRARLALTAGRTVELVSRRRLDPGSGIASSLAADPPRRADEVELAAAVELAGDCDAVIVVVGTTEEIESEGADRTHLRLPGRQDELVRAVAAANPATVVIVNSGGPVDLPWREEVPAVLLSWFPGQEAGHGLADVLFGHAEPGGRLPTTWADRALVSTVPRDGTLPYTEGLDIGHRAWLRRSAPPAYWFGHGLGYTSWSYEGLSVPWNALPGAPVPVRVRLRNTGRRAGREVVQVYLSRPDTSVVRPVRWLAGYALADAGPGEVAEVVVDLSARAFRHWSAGHHAWRVEEGAFTVLAGRSAADLPLSGATWLAGTDRPVGPWTPEAAAVTREPA</sequence>
<dbReference type="Gene3D" id="3.40.50.1700">
    <property type="entry name" value="Glycoside hydrolase family 3 C-terminal domain"/>
    <property type="match status" value="2"/>
</dbReference>
<evidence type="ECO:0000256" key="1">
    <source>
        <dbReference type="ARBA" id="ARBA00005336"/>
    </source>
</evidence>
<organism evidence="5 6">
    <name type="scientific">Streptosporangium longisporum</name>
    <dbReference type="NCBI Taxonomy" id="46187"/>
    <lineage>
        <taxon>Bacteria</taxon>
        <taxon>Bacillati</taxon>
        <taxon>Actinomycetota</taxon>
        <taxon>Actinomycetes</taxon>
        <taxon>Streptosporangiales</taxon>
        <taxon>Streptosporangiaceae</taxon>
        <taxon>Streptosporangium</taxon>
    </lineage>
</organism>
<dbReference type="PANTHER" id="PTHR42715">
    <property type="entry name" value="BETA-GLUCOSIDASE"/>
    <property type="match status" value="1"/>
</dbReference>
<dbReference type="SMART" id="SM01217">
    <property type="entry name" value="Fn3_like"/>
    <property type="match status" value="1"/>
</dbReference>
<dbReference type="Proteomes" id="UP001499930">
    <property type="component" value="Unassembled WGS sequence"/>
</dbReference>
<dbReference type="InterPro" id="IPR050288">
    <property type="entry name" value="Cellulose_deg_GH3"/>
</dbReference>
<feature type="region of interest" description="Disordered" evidence="3">
    <location>
        <begin position="457"/>
        <end position="482"/>
    </location>
</feature>
<evidence type="ECO:0000313" key="5">
    <source>
        <dbReference type="EMBL" id="GAA2993211.1"/>
    </source>
</evidence>
<dbReference type="Pfam" id="PF14310">
    <property type="entry name" value="Fn3-like"/>
    <property type="match status" value="1"/>
</dbReference>
<dbReference type="SUPFAM" id="SSF56988">
    <property type="entry name" value="Anthrax protective antigen"/>
    <property type="match status" value="1"/>
</dbReference>
<dbReference type="PANTHER" id="PTHR42715:SF10">
    <property type="entry name" value="BETA-GLUCOSIDASE"/>
    <property type="match status" value="1"/>
</dbReference>
<gene>
    <name evidence="5" type="ORF">GCM10017559_11820</name>
</gene>
<dbReference type="InterPro" id="IPR026891">
    <property type="entry name" value="Fn3-like"/>
</dbReference>
<dbReference type="InterPro" id="IPR002772">
    <property type="entry name" value="Glyco_hydro_3_C"/>
</dbReference>
<dbReference type="InterPro" id="IPR013783">
    <property type="entry name" value="Ig-like_fold"/>
</dbReference>
<accession>A0ABN3XUE5</accession>
<evidence type="ECO:0000256" key="3">
    <source>
        <dbReference type="SAM" id="MobiDB-lite"/>
    </source>
</evidence>
<comment type="similarity">
    <text evidence="1">Belongs to the glycosyl hydrolase 3 family.</text>
</comment>
<keyword evidence="6" id="KW-1185">Reference proteome</keyword>
<evidence type="ECO:0000259" key="4">
    <source>
        <dbReference type="SMART" id="SM01217"/>
    </source>
</evidence>
<dbReference type="Gene3D" id="2.60.40.10">
    <property type="entry name" value="Immunoglobulins"/>
    <property type="match status" value="1"/>
</dbReference>
<proteinExistence type="inferred from homology"/>
<dbReference type="SUPFAM" id="SSF51445">
    <property type="entry name" value="(Trans)glycosidases"/>
    <property type="match status" value="1"/>
</dbReference>
<comment type="caution">
    <text evidence="5">The sequence shown here is derived from an EMBL/GenBank/DDBJ whole genome shotgun (WGS) entry which is preliminary data.</text>
</comment>
<evidence type="ECO:0000256" key="2">
    <source>
        <dbReference type="ARBA" id="ARBA00022801"/>
    </source>
</evidence>
<dbReference type="InterPro" id="IPR036881">
    <property type="entry name" value="Glyco_hydro_3_C_sf"/>
</dbReference>
<dbReference type="InterPro" id="IPR017853">
    <property type="entry name" value="GH"/>
</dbReference>
<reference evidence="5 6" key="1">
    <citation type="journal article" date="2019" name="Int. J. Syst. Evol. Microbiol.">
        <title>The Global Catalogue of Microorganisms (GCM) 10K type strain sequencing project: providing services to taxonomists for standard genome sequencing and annotation.</title>
        <authorList>
            <consortium name="The Broad Institute Genomics Platform"/>
            <consortium name="The Broad Institute Genome Sequencing Center for Infectious Disease"/>
            <person name="Wu L."/>
            <person name="Ma J."/>
        </authorList>
    </citation>
    <scope>NUCLEOTIDE SEQUENCE [LARGE SCALE GENOMIC DNA]</scope>
    <source>
        <strain evidence="5 6">JCM 3106</strain>
    </source>
</reference>
<dbReference type="Pfam" id="PF00933">
    <property type="entry name" value="Glyco_hydro_3"/>
    <property type="match status" value="1"/>
</dbReference>
<protein>
    <submittedName>
        <fullName evidence="5">Glycoside hydrolase family 3 C-terminal domain-containing protein</fullName>
    </submittedName>
</protein>
<dbReference type="InterPro" id="IPR001764">
    <property type="entry name" value="Glyco_hydro_3_N"/>
</dbReference>
<dbReference type="InterPro" id="IPR036962">
    <property type="entry name" value="Glyco_hydro_3_N_sf"/>
</dbReference>
<dbReference type="EMBL" id="BAAAWD010000006">
    <property type="protein sequence ID" value="GAA2993211.1"/>
    <property type="molecule type" value="Genomic_DNA"/>
</dbReference>